<dbReference type="Proteomes" id="UP000199125">
    <property type="component" value="Unassembled WGS sequence"/>
</dbReference>
<protein>
    <submittedName>
        <fullName evidence="2">Putative hemolysin</fullName>
    </submittedName>
</protein>
<dbReference type="RefSeq" id="WP_090845046.1">
    <property type="nucleotide sequence ID" value="NZ_FNXG01000001.1"/>
</dbReference>
<evidence type="ECO:0000256" key="1">
    <source>
        <dbReference type="SAM" id="SignalP"/>
    </source>
</evidence>
<evidence type="ECO:0000313" key="2">
    <source>
        <dbReference type="EMBL" id="SEH64188.1"/>
    </source>
</evidence>
<reference evidence="3" key="1">
    <citation type="submission" date="2016-10" db="EMBL/GenBank/DDBJ databases">
        <authorList>
            <person name="Varghese N."/>
            <person name="Submissions S."/>
        </authorList>
    </citation>
    <scope>NUCLEOTIDE SEQUENCE [LARGE SCALE GENOMIC DNA]</scope>
    <source>
        <strain evidence="3">DSM 11593</strain>
    </source>
</reference>
<dbReference type="InterPro" id="IPR005590">
    <property type="entry name" value="DUF333"/>
</dbReference>
<dbReference type="AlphaFoldDB" id="A0A1H6JYI2"/>
<dbReference type="Pfam" id="PF03891">
    <property type="entry name" value="DUF333"/>
    <property type="match status" value="1"/>
</dbReference>
<proteinExistence type="predicted"/>
<feature type="signal peptide" evidence="1">
    <location>
        <begin position="1"/>
        <end position="19"/>
    </location>
</feature>
<dbReference type="PROSITE" id="PS51257">
    <property type="entry name" value="PROKAR_LIPOPROTEIN"/>
    <property type="match status" value="1"/>
</dbReference>
<evidence type="ECO:0000313" key="3">
    <source>
        <dbReference type="Proteomes" id="UP000199125"/>
    </source>
</evidence>
<keyword evidence="3" id="KW-1185">Reference proteome</keyword>
<keyword evidence="1" id="KW-0732">Signal</keyword>
<sequence>MIRLPIPLAALTPALLLLAACGTPAPKPPATGAAAALVDPAAHHCQRSGGTVILRMDKGRRTDLCRLPNGRTVSAAELLNAHNDL</sequence>
<name>A0A1H6JYI2_9RHOB</name>
<feature type="chain" id="PRO_5011662574" evidence="1">
    <location>
        <begin position="20"/>
        <end position="85"/>
    </location>
</feature>
<accession>A0A1H6JYI2</accession>
<organism evidence="2 3">
    <name type="scientific">Paracoccus alkenifer</name>
    <dbReference type="NCBI Taxonomy" id="65735"/>
    <lineage>
        <taxon>Bacteria</taxon>
        <taxon>Pseudomonadati</taxon>
        <taxon>Pseudomonadota</taxon>
        <taxon>Alphaproteobacteria</taxon>
        <taxon>Rhodobacterales</taxon>
        <taxon>Paracoccaceae</taxon>
        <taxon>Paracoccus</taxon>
    </lineage>
</organism>
<dbReference type="EMBL" id="FNXG01000001">
    <property type="protein sequence ID" value="SEH64188.1"/>
    <property type="molecule type" value="Genomic_DNA"/>
</dbReference>
<dbReference type="OrthoDB" id="7776354at2"/>
<gene>
    <name evidence="2" type="ORF">SAMN04488075_0533</name>
</gene>
<dbReference type="STRING" id="65735.SAMN04488075_0533"/>